<evidence type="ECO:0000259" key="2">
    <source>
        <dbReference type="Pfam" id="PF13472"/>
    </source>
</evidence>
<feature type="region of interest" description="Disordered" evidence="1">
    <location>
        <begin position="680"/>
        <end position="714"/>
    </location>
</feature>
<dbReference type="PANTHER" id="PTHR30383:SF19">
    <property type="entry name" value="FIBRONECTIN TYPE-III DOMAIN-CONTAINING PROTEIN"/>
    <property type="match status" value="1"/>
</dbReference>
<dbReference type="InterPro" id="IPR013783">
    <property type="entry name" value="Ig-like_fold"/>
</dbReference>
<evidence type="ECO:0000256" key="1">
    <source>
        <dbReference type="SAM" id="MobiDB-lite"/>
    </source>
</evidence>
<reference evidence="4" key="1">
    <citation type="submission" date="2017-02" db="EMBL/GenBank/DDBJ databases">
        <authorList>
            <person name="Varghese N."/>
            <person name="Submissions S."/>
        </authorList>
    </citation>
    <scope>NUCLEOTIDE SEQUENCE [LARGE SCALE GENOMIC DNA]</scope>
    <source>
        <strain evidence="4">9H-4</strain>
    </source>
</reference>
<name>A0A1T4Z641_9ACTN</name>
<dbReference type="SUPFAM" id="SSF52266">
    <property type="entry name" value="SGNH hydrolase"/>
    <property type="match status" value="1"/>
</dbReference>
<dbReference type="PANTHER" id="PTHR30383">
    <property type="entry name" value="THIOESTERASE 1/PROTEASE 1/LYSOPHOSPHOLIPASE L1"/>
    <property type="match status" value="1"/>
</dbReference>
<protein>
    <submittedName>
        <fullName evidence="3">Lysophospholipase L1</fullName>
    </submittedName>
</protein>
<proteinExistence type="predicted"/>
<organism evidence="3 4">
    <name type="scientific">Aeromicrobium choanae</name>
    <dbReference type="NCBI Taxonomy" id="1736691"/>
    <lineage>
        <taxon>Bacteria</taxon>
        <taxon>Bacillati</taxon>
        <taxon>Actinomycetota</taxon>
        <taxon>Actinomycetes</taxon>
        <taxon>Propionibacteriales</taxon>
        <taxon>Nocardioidaceae</taxon>
        <taxon>Aeromicrobium</taxon>
    </lineage>
</organism>
<dbReference type="EMBL" id="LT796768">
    <property type="protein sequence ID" value="SKB09343.1"/>
    <property type="molecule type" value="Genomic_DNA"/>
</dbReference>
<dbReference type="GO" id="GO:0004622">
    <property type="term" value="F:phosphatidylcholine lysophospholipase activity"/>
    <property type="evidence" value="ECO:0007669"/>
    <property type="project" value="TreeGrafter"/>
</dbReference>
<evidence type="ECO:0000313" key="4">
    <source>
        <dbReference type="Proteomes" id="UP000191040"/>
    </source>
</evidence>
<dbReference type="Gene3D" id="2.60.40.10">
    <property type="entry name" value="Immunoglobulins"/>
    <property type="match status" value="2"/>
</dbReference>
<dbReference type="GO" id="GO:0005975">
    <property type="term" value="P:carbohydrate metabolic process"/>
    <property type="evidence" value="ECO:0007669"/>
    <property type="project" value="UniProtKB-ARBA"/>
</dbReference>
<dbReference type="Gene3D" id="3.40.50.1110">
    <property type="entry name" value="SGNH hydrolase"/>
    <property type="match status" value="1"/>
</dbReference>
<dbReference type="InterPro" id="IPR013830">
    <property type="entry name" value="SGNH_hydro"/>
</dbReference>
<dbReference type="InterPro" id="IPR051532">
    <property type="entry name" value="Ester_Hydrolysis_Enzymes"/>
</dbReference>
<dbReference type="RefSeq" id="WP_078700577.1">
    <property type="nucleotide sequence ID" value="NZ_LT796768.1"/>
</dbReference>
<gene>
    <name evidence="3" type="ORF">SAMN06295964_2630</name>
</gene>
<feature type="domain" description="SGNH hydrolase-type esterase" evidence="2">
    <location>
        <begin position="44"/>
        <end position="239"/>
    </location>
</feature>
<sequence>MKRPARLGRLVPVVFSNVLLATVFLIGPGVTAPASAAATPKIMVVGDSISQGLEGDYTWRYRLAESLSSRGQAADFVGPWSGTLVTNQTKSHNGAYRPGISFDSANLAQWGWQVHQAKDVIGENVATYAPDYLLIELGFNDIAWGVNGPAGVLQDLEWLIYNAREKNPYVKILVANVPQRTALSNLPELPGLISDYNARLRARVPALNNAISPVTFVDIDGPLDAATHSYDGLHPNVRGEFVIAKAFADALAGHGVGKPFGALPASYPSNLTPAAPASITAVRSGEDIKISWPHVFAAGGYAFYSRDVTAGKPFERGVYDISTNTWTASLLPAGHKMEFYVRTTRGTYTSSSQSPTASAVVAPLPPVTNVKATVDPNKPYAVKLTWDAVSGAKDYSVYAAPGCGDVLPPERSAYTLQKWGLGNTTTWTQEYVFDDCVNYVVLASRNGGEGEWSLVSSARARPYEGNYLHGVARSRYFDTEPDQVGVVKDQKAETRVAAGEDRGIVVARGYIRGKDAETNSIGDGRQWDSNPYASSKIGVAWDTATGEIGVYAHRSCAVGGYPLLNIAAGCRSALPIKFVADASIYKDSDKSRYTYVSVQRQSSGGLRATVSAMNSWEGFGPSQFEVDFGRINATFVLTPSGATYRATLTGDRFPAWEFYRYARTEPAPLGERGVARTIGTRDQTAKGDLKGSPSTCVSPAAEKGLEAPPHPMAC</sequence>
<dbReference type="STRING" id="1736691.SAMN06295964_2630"/>
<evidence type="ECO:0000313" key="3">
    <source>
        <dbReference type="EMBL" id="SKB09343.1"/>
    </source>
</evidence>
<dbReference type="Pfam" id="PF13472">
    <property type="entry name" value="Lipase_GDSL_2"/>
    <property type="match status" value="1"/>
</dbReference>
<dbReference type="Proteomes" id="UP000191040">
    <property type="component" value="Chromosome I"/>
</dbReference>
<dbReference type="AlphaFoldDB" id="A0A1T4Z641"/>
<dbReference type="CDD" id="cd01833">
    <property type="entry name" value="XynB_like"/>
    <property type="match status" value="1"/>
</dbReference>
<dbReference type="InterPro" id="IPR036514">
    <property type="entry name" value="SGNH_hydro_sf"/>
</dbReference>
<accession>A0A1T4Z641</accession>
<dbReference type="OrthoDB" id="5168887at2"/>
<keyword evidence="4" id="KW-1185">Reference proteome</keyword>